<evidence type="ECO:0000313" key="1">
    <source>
        <dbReference type="EMBL" id="GAH17103.1"/>
    </source>
</evidence>
<feature type="non-terminal residue" evidence="1">
    <location>
        <position position="1"/>
    </location>
</feature>
<sequence length="83" mass="9136">ATGEWFYRTLLPLREVGLTVTGHNEVQEIGGFTWTVGQQLNVIYFDLAGGGNLFWEQSTARRTAPSSISSAIFGEFVQVSPDI</sequence>
<gene>
    <name evidence="1" type="ORF">S01H4_53135</name>
</gene>
<reference evidence="1" key="1">
    <citation type="journal article" date="2014" name="Front. Microbiol.">
        <title>High frequency of phylogenetically diverse reductive dehalogenase-homologous genes in deep subseafloor sedimentary metagenomes.</title>
        <authorList>
            <person name="Kawai M."/>
            <person name="Futagami T."/>
            <person name="Toyoda A."/>
            <person name="Takaki Y."/>
            <person name="Nishi S."/>
            <person name="Hori S."/>
            <person name="Arai W."/>
            <person name="Tsubouchi T."/>
            <person name="Morono Y."/>
            <person name="Uchiyama I."/>
            <person name="Ito T."/>
            <person name="Fujiyama A."/>
            <person name="Inagaki F."/>
            <person name="Takami H."/>
        </authorList>
    </citation>
    <scope>NUCLEOTIDE SEQUENCE</scope>
    <source>
        <strain evidence="1">Expedition CK06-06</strain>
    </source>
</reference>
<accession>X1F8K7</accession>
<dbReference type="EMBL" id="BART01030426">
    <property type="protein sequence ID" value="GAH17103.1"/>
    <property type="molecule type" value="Genomic_DNA"/>
</dbReference>
<protein>
    <submittedName>
        <fullName evidence="1">Uncharacterized protein</fullName>
    </submittedName>
</protein>
<organism evidence="1">
    <name type="scientific">marine sediment metagenome</name>
    <dbReference type="NCBI Taxonomy" id="412755"/>
    <lineage>
        <taxon>unclassified sequences</taxon>
        <taxon>metagenomes</taxon>
        <taxon>ecological metagenomes</taxon>
    </lineage>
</organism>
<proteinExistence type="predicted"/>
<name>X1F8K7_9ZZZZ</name>
<dbReference type="AlphaFoldDB" id="X1F8K7"/>
<comment type="caution">
    <text evidence="1">The sequence shown here is derived from an EMBL/GenBank/DDBJ whole genome shotgun (WGS) entry which is preliminary data.</text>
</comment>